<dbReference type="InterPro" id="IPR049074">
    <property type="entry name" value="ACCA_BT"/>
</dbReference>
<dbReference type="Pfam" id="PF00364">
    <property type="entry name" value="Biotin_lipoyl"/>
    <property type="match status" value="1"/>
</dbReference>
<dbReference type="SUPFAM" id="SSF56059">
    <property type="entry name" value="Glutathione synthetase ATP-binding domain-like"/>
    <property type="match status" value="1"/>
</dbReference>
<feature type="domain" description="ATP-grasp" evidence="17">
    <location>
        <begin position="183"/>
        <end position="379"/>
    </location>
</feature>
<sequence>MEKFRGGNSVDVAEESVVRDFVIKNGGHTVITKILIANNGIAAVKEIRSVRYWAYSMFGNERAIKFIAMASSEDLQANAEYIRMADQYVEVPGGSNNNNYANVELIVDVAERTGAHAVWAGWGHASENPRLPELLMQSKQKIVFIGPPASAMRSLGDKISSTIVAQSVDVPTMAWSGDGVNEVVVNAEGCVEVADDVYLKATTNDVEQGLQHARRIGFPVMIKASEGGGGKGIRMVQKEEDFALAFQNCLLEVPGSPIFIMKLAGESRHLEVQLLADQYGNAISLFGRDCSVQRRHQKIIEEAPVTIASKDVFRQMEKAAVRLAKLVGYVSAGTVEYLYMPKIDKFCFLELNPRLQVEHPTTEMVSEVNLPAAQLQVAMGIPLERNQDIRRLYGAGLESNTPIDFDSGSDAKDEKISKREFEPEPKGHVIAVRITAENPEAGFKPSSGMLETLNFKSSKNVWGYFSVSPSSGLHEFADSQFGHIFAYGANREGARQAMVVALKEMSILGEFRTTTEYLITLLEEKDFVQNSVTTAWLDQLIANKHTSSRPNPAIATLCGAACKAYFTSQQLLDESKKALEKGRMVEKHLLINKFNVGFIYEGVRYEFTVYQTGPASFLLEINGCKNMVALRNLTDGGILVSLGGDTHPCYTREVVGATRLVVDEYTVLLEEESDPTKLITPSPGKLVRYMVESGSEVNAGQPYAEIEVMKMIMPLVAVEKGVVHFLKPAGSSIHAGEVLGVLTLDDPSKIKLAKPFSGEFPQFGLPQIIGDKANQRLGYVTMQIDSIMKGYAKTKPISELLSELTELLADKEVPFLNMNDLLSSLHSRIPAELHAELKKHLETAKMRKAVFPSRSILRTIDLRLRKTPVGELQALSAVIKPVSDLAELYSEGLRSYERHVFLGFLNYYYAVESIFSGAENEQAEIEKIRTMNNENPEKLIEDLRARAGLGISSTLVIGILEVIKPMSQTSGLFDFEYESALKMLAGIKSRESGKVALKSRELLIRYQIPSQEERERQMEQILKASVTEHVYGLGVEYHQPSYETIKNLIDSNYYVNDVLQKFFYHRISWVRLAALETYVRRAYHVYSIADLNYVTEVGSPFALCWTFYLPDGAMQLSAVPVAPSQIDTPTSIDQTPLPRALSVSDFSMANYGTGEDGDGYRYGVMSSFDSYDDMVEYFEQLLDHLPLEEQGYYSSRPSSPGDSIIGISIVARPHGSKDSALPALTEIDTSKQTLNQNKNQQQQQQQQPKGANGLHSKRNKNRYQNVLYIGINVSDEESKSTNEWADSIEQFIQGYSKELRSHGVRRVTFILLVDENHPATFTFREATDYEEDTTIRHIEPALAYQLELSRLGNFEIEPCLTETRQLHIYRATCKTNPEDTRFFVRVLVRPGSRLKATVQTVDFLISETDRLLNDILDSLEILMSQYPNTDCNHLFINFLPIFNLDSSEFEPAYRGFLDRHGGRLFRLRVSEAEIRFLVQIGSSEELPTPIRFCVSNSWGFVPVLESYVEVRKPNTNEWVYSSIDSPPGHLDKKPVSLPYLPRDKLQPRRYKAHIMGTTYVYDFPGLFKHATLAQWKYVQKYNRNARAPVNMFKSKELVWNADRTALVATNNRSPGMNTCGMVAWLFEICTPECPDGRRMVVIANDITFITGSFGVEEDELFYAATVYARSLGIPRIYLSANSGARIGLANEIRELFKPVWVDESAPEKGFRFLYISDADKQFIDTTNSDNKLKTPTIITEPYTHTDGTQCHRLCAIIGAADSLGVENLKGSGLIAGETSRAYHDIFTITLVTCRSVGIGAYLVRLGHRTIQNEGQPIILTGNQALNKVLGRQVYSSNLQLGGTQIMYRNGVSHLTAKDDFAGILKIMRWLSYVPAYVGAPIQPLTLLTWDPVERPVEYCPPKGPSDPRFFLAGTDTNGIHMNGFFDTHSFVEVMGGWAKTVVTGRARLGGIPVGAIAVETRTVENITPADPSNPESHEQLTVEAGGVWYPNSAYKTAQAINDFNNGEGLPLFIFANWRGFSGGQRDMYDQILKFGSYIVDALTQYKQPVFVYVIPNGELRGGAWVVLDSSINPDVMEMYADTKARGGVIEPEGVVEIKYRRPAIIATMDRLDQTLRDLKSRLNSPNLSSSESASINQQINDRIKLLYPVYSQMAVEFADLHDRAGRMKAKGVIRRELDWPSSRSFFYHRLVRRLNEDRLCAGLSQADPSLSRSAAIATLQSWFVQDTYDSVSLESGSSSIIASADFISNWESNDRIVTTWMTNSADSINSRIASIATLTKLNNLTADAELDPSFARQAILKLSSFLDDDTKSKLSSLL</sequence>
<dbReference type="InterPro" id="IPR005479">
    <property type="entry name" value="CPAse_ATP-bd"/>
</dbReference>
<dbReference type="GO" id="GO:0046872">
    <property type="term" value="F:metal ion binding"/>
    <property type="evidence" value="ECO:0007669"/>
    <property type="project" value="InterPro"/>
</dbReference>
<dbReference type="CDD" id="cd06850">
    <property type="entry name" value="biotinyl_domain"/>
    <property type="match status" value="1"/>
</dbReference>
<dbReference type="Gene3D" id="2.40.50.100">
    <property type="match status" value="1"/>
</dbReference>
<evidence type="ECO:0000256" key="15">
    <source>
        <dbReference type="SAM" id="MobiDB-lite"/>
    </source>
</evidence>
<dbReference type="GO" id="GO:0003989">
    <property type="term" value="F:acetyl-CoA carboxylase activity"/>
    <property type="evidence" value="ECO:0007669"/>
    <property type="project" value="UniProtKB-EC"/>
</dbReference>
<dbReference type="InterPro" id="IPR011053">
    <property type="entry name" value="Single_hybrid_motif"/>
</dbReference>
<keyword evidence="5 14" id="KW-0547">Nucleotide-binding</keyword>
<dbReference type="PROSITE" id="PS50975">
    <property type="entry name" value="ATP_GRASP"/>
    <property type="match status" value="1"/>
</dbReference>
<dbReference type="InterPro" id="IPR034733">
    <property type="entry name" value="AcCoA_carboxyl_beta"/>
</dbReference>
<dbReference type="GO" id="GO:2001295">
    <property type="term" value="P:malonyl-CoA biosynthetic process"/>
    <property type="evidence" value="ECO:0007669"/>
    <property type="project" value="UniProtKB-UniPathway"/>
</dbReference>
<dbReference type="InterPro" id="IPR000089">
    <property type="entry name" value="Biotin_lipoyl"/>
</dbReference>
<comment type="caution">
    <text evidence="21">The sequence shown here is derived from an EMBL/GenBank/DDBJ whole genome shotgun (WGS) entry which is preliminary data.</text>
</comment>
<dbReference type="PROSITE" id="PS50979">
    <property type="entry name" value="BC"/>
    <property type="match status" value="1"/>
</dbReference>
<dbReference type="Pfam" id="PF08326">
    <property type="entry name" value="ACC_central"/>
    <property type="match status" value="1"/>
</dbReference>
<dbReference type="InterPro" id="IPR011762">
    <property type="entry name" value="COA_CT_N"/>
</dbReference>
<dbReference type="InterPro" id="IPR013815">
    <property type="entry name" value="ATP_grasp_subdomain_1"/>
</dbReference>
<dbReference type="PROSITE" id="PS00188">
    <property type="entry name" value="BIOTIN"/>
    <property type="match status" value="1"/>
</dbReference>
<dbReference type="Gene3D" id="3.90.226.10">
    <property type="entry name" value="2-enoyl-CoA Hydratase, Chain A, domain 1"/>
    <property type="match status" value="2"/>
</dbReference>
<dbReference type="FunFam" id="3.30.1490.20:FF:000003">
    <property type="entry name" value="acetyl-CoA carboxylase isoform X1"/>
    <property type="match status" value="1"/>
</dbReference>
<dbReference type="Gene3D" id="3.40.50.20">
    <property type="match status" value="1"/>
</dbReference>
<dbReference type="UniPathway" id="UPA00655">
    <property type="reaction ID" value="UER00711"/>
</dbReference>
<evidence type="ECO:0000256" key="2">
    <source>
        <dbReference type="ARBA" id="ARBA00004956"/>
    </source>
</evidence>
<feature type="domain" description="CoA carboxyltransferase C-terminal" evidence="20">
    <location>
        <begin position="1891"/>
        <end position="2205"/>
    </location>
</feature>
<dbReference type="InterPro" id="IPR005481">
    <property type="entry name" value="BC-like_N"/>
</dbReference>
<evidence type="ECO:0000256" key="8">
    <source>
        <dbReference type="ARBA" id="ARBA00023098"/>
    </source>
</evidence>
<dbReference type="SUPFAM" id="SSF52096">
    <property type="entry name" value="ClpP/crotonase"/>
    <property type="match status" value="2"/>
</dbReference>
<keyword evidence="10" id="KW-0092">Biotin</keyword>
<feature type="compositionally biased region" description="Low complexity" evidence="15">
    <location>
        <begin position="1235"/>
        <end position="1247"/>
    </location>
</feature>
<dbReference type="EMBL" id="LSSK01000524">
    <property type="protein sequence ID" value="OMH83044.1"/>
    <property type="molecule type" value="Genomic_DNA"/>
</dbReference>
<dbReference type="PROSITE" id="PS00866">
    <property type="entry name" value="CPSASE_1"/>
    <property type="match status" value="1"/>
</dbReference>
<keyword evidence="9" id="KW-0275">Fatty acid biosynthesis</keyword>
<protein>
    <submittedName>
        <fullName evidence="21">Acetyl-CoA carboxylase</fullName>
    </submittedName>
</protein>
<comment type="catalytic activity">
    <reaction evidence="13">
        <text>N(6)-biotinyl-L-lysyl-[protein] + hydrogencarbonate + ATP = N(6)-carboxybiotinyl-L-lysyl-[protein] + ADP + phosphate + H(+)</text>
        <dbReference type="Rhea" id="RHEA:13501"/>
        <dbReference type="Rhea" id="RHEA-COMP:10505"/>
        <dbReference type="Rhea" id="RHEA-COMP:10506"/>
        <dbReference type="ChEBI" id="CHEBI:15378"/>
        <dbReference type="ChEBI" id="CHEBI:17544"/>
        <dbReference type="ChEBI" id="CHEBI:30616"/>
        <dbReference type="ChEBI" id="CHEBI:43474"/>
        <dbReference type="ChEBI" id="CHEBI:83144"/>
        <dbReference type="ChEBI" id="CHEBI:83145"/>
        <dbReference type="ChEBI" id="CHEBI:456216"/>
        <dbReference type="EC" id="6.3.4.14"/>
    </reaction>
</comment>
<evidence type="ECO:0000256" key="12">
    <source>
        <dbReference type="ARBA" id="ARBA00048065"/>
    </source>
</evidence>
<comment type="cofactor">
    <cofactor evidence="1">
        <name>biotin</name>
        <dbReference type="ChEBI" id="CHEBI:57586"/>
    </cofactor>
</comment>
<dbReference type="PANTHER" id="PTHR45728">
    <property type="entry name" value="ACETYL-COA CARBOXYLASE, ISOFORM A"/>
    <property type="match status" value="1"/>
</dbReference>
<dbReference type="GO" id="GO:0005739">
    <property type="term" value="C:mitochondrion"/>
    <property type="evidence" value="ECO:0007669"/>
    <property type="project" value="TreeGrafter"/>
</dbReference>
<feature type="domain" description="Biotin carboxylation" evidence="18">
    <location>
        <begin position="30"/>
        <end position="542"/>
    </location>
</feature>
<dbReference type="Pfam" id="PF01039">
    <property type="entry name" value="Carboxyl_trans"/>
    <property type="match status" value="1"/>
</dbReference>
<evidence type="ECO:0000256" key="11">
    <source>
        <dbReference type="ARBA" id="ARBA00023268"/>
    </source>
</evidence>
<dbReference type="FunFam" id="3.40.50.20:FF:000005">
    <property type="entry name" value="acetyl-CoA carboxylase isoform X2"/>
    <property type="match status" value="1"/>
</dbReference>
<evidence type="ECO:0000313" key="22">
    <source>
        <dbReference type="Proteomes" id="UP000188320"/>
    </source>
</evidence>
<keyword evidence="7 14" id="KW-0067">ATP-binding</keyword>
<evidence type="ECO:0000256" key="3">
    <source>
        <dbReference type="ARBA" id="ARBA00022516"/>
    </source>
</evidence>
<dbReference type="GO" id="GO:0005524">
    <property type="term" value="F:ATP binding"/>
    <property type="evidence" value="ECO:0007669"/>
    <property type="project" value="UniProtKB-UniRule"/>
</dbReference>
<dbReference type="PROSITE" id="PS00867">
    <property type="entry name" value="CPSASE_2"/>
    <property type="match status" value="1"/>
</dbReference>
<dbReference type="GO" id="GO:0006633">
    <property type="term" value="P:fatty acid biosynthetic process"/>
    <property type="evidence" value="ECO:0007669"/>
    <property type="project" value="UniProtKB-KW"/>
</dbReference>
<evidence type="ECO:0000256" key="4">
    <source>
        <dbReference type="ARBA" id="ARBA00022598"/>
    </source>
</evidence>
<evidence type="ECO:0000256" key="5">
    <source>
        <dbReference type="ARBA" id="ARBA00022741"/>
    </source>
</evidence>
<dbReference type="SUPFAM" id="SSF52440">
    <property type="entry name" value="PreATP-grasp domain"/>
    <property type="match status" value="1"/>
</dbReference>
<keyword evidence="6" id="KW-0276">Fatty acid metabolism</keyword>
<keyword evidence="11" id="KW-0511">Multifunctional enzyme</keyword>
<dbReference type="Gene3D" id="3.90.1770.10">
    <property type="entry name" value="PreATP-grasp domain"/>
    <property type="match status" value="1"/>
</dbReference>
<dbReference type="SUPFAM" id="SSF51246">
    <property type="entry name" value="Rudiment single hybrid motif"/>
    <property type="match status" value="1"/>
</dbReference>
<organism evidence="21 22">
    <name type="scientific">Zancudomyces culisetae</name>
    <name type="common">Gut fungus</name>
    <name type="synonym">Smittium culisetae</name>
    <dbReference type="NCBI Taxonomy" id="1213189"/>
    <lineage>
        <taxon>Eukaryota</taxon>
        <taxon>Fungi</taxon>
        <taxon>Fungi incertae sedis</taxon>
        <taxon>Zoopagomycota</taxon>
        <taxon>Kickxellomycotina</taxon>
        <taxon>Harpellomycetes</taxon>
        <taxon>Harpellales</taxon>
        <taxon>Legeriomycetaceae</taxon>
        <taxon>Zancudomyces</taxon>
    </lineage>
</organism>
<dbReference type="Pfam" id="PF02785">
    <property type="entry name" value="Biotin_carb_C"/>
    <property type="match status" value="1"/>
</dbReference>
<accession>A0A1R1PQ01</accession>
<name>A0A1R1PQ01_ZANCU</name>
<reference evidence="22" key="1">
    <citation type="submission" date="2017-01" db="EMBL/GenBank/DDBJ databases">
        <authorList>
            <person name="Wang Y."/>
            <person name="White M."/>
            <person name="Kvist S."/>
            <person name="Moncalvo J.-M."/>
        </authorList>
    </citation>
    <scope>NUCLEOTIDE SEQUENCE [LARGE SCALE GENOMIC DNA]</scope>
    <source>
        <strain evidence="22">COL-18-3</strain>
    </source>
</reference>
<dbReference type="Gene3D" id="3.30.470.20">
    <property type="entry name" value="ATP-grasp fold, B domain"/>
    <property type="match status" value="1"/>
</dbReference>
<evidence type="ECO:0000313" key="21">
    <source>
        <dbReference type="EMBL" id="OMH83044.1"/>
    </source>
</evidence>
<gene>
    <name evidence="21" type="ORF">AX774_g3445</name>
</gene>
<dbReference type="PANTHER" id="PTHR45728:SF3">
    <property type="entry name" value="ACETYL-COA CARBOXYLASE"/>
    <property type="match status" value="1"/>
</dbReference>
<evidence type="ECO:0000256" key="7">
    <source>
        <dbReference type="ARBA" id="ARBA00022840"/>
    </source>
</evidence>
<feature type="domain" description="CoA carboxyltransferase N-terminal" evidence="19">
    <location>
        <begin position="1538"/>
        <end position="1885"/>
    </location>
</feature>
<dbReference type="InterPro" id="IPR005482">
    <property type="entry name" value="Biotin_COase_C"/>
</dbReference>
<dbReference type="GO" id="GO:0004075">
    <property type="term" value="F:biotin carboxylase activity"/>
    <property type="evidence" value="ECO:0007669"/>
    <property type="project" value="UniProtKB-EC"/>
</dbReference>
<evidence type="ECO:0000256" key="6">
    <source>
        <dbReference type="ARBA" id="ARBA00022832"/>
    </source>
</evidence>
<dbReference type="InterPro" id="IPR011761">
    <property type="entry name" value="ATP-grasp"/>
</dbReference>
<dbReference type="SUPFAM" id="SSF51230">
    <property type="entry name" value="Single hybrid motif"/>
    <property type="match status" value="1"/>
</dbReference>
<keyword evidence="8" id="KW-0443">Lipid metabolism</keyword>
<dbReference type="Pfam" id="PF21385">
    <property type="entry name" value="ACCA_BT"/>
    <property type="match status" value="1"/>
</dbReference>
<dbReference type="PROSITE" id="PS50968">
    <property type="entry name" value="BIOTINYL_LIPOYL"/>
    <property type="match status" value="1"/>
</dbReference>
<evidence type="ECO:0000256" key="14">
    <source>
        <dbReference type="PROSITE-ProRule" id="PRU00409"/>
    </source>
</evidence>
<dbReference type="InterPro" id="IPR011764">
    <property type="entry name" value="Biotin_carboxylation_dom"/>
</dbReference>
<dbReference type="InterPro" id="IPR011763">
    <property type="entry name" value="COA_CT_C"/>
</dbReference>
<comment type="pathway">
    <text evidence="2">Lipid metabolism; malonyl-CoA biosynthesis; malonyl-CoA from acetyl-CoA: step 1/1.</text>
</comment>
<dbReference type="InterPro" id="IPR049076">
    <property type="entry name" value="ACCA"/>
</dbReference>
<evidence type="ECO:0000256" key="9">
    <source>
        <dbReference type="ARBA" id="ARBA00023160"/>
    </source>
</evidence>
<dbReference type="InterPro" id="IPR016185">
    <property type="entry name" value="PreATP-grasp_dom_sf"/>
</dbReference>
<dbReference type="InterPro" id="IPR001882">
    <property type="entry name" value="Biotin_BS"/>
</dbReference>
<evidence type="ECO:0000259" key="18">
    <source>
        <dbReference type="PROSITE" id="PS50979"/>
    </source>
</evidence>
<dbReference type="Gene3D" id="3.30.1490.20">
    <property type="entry name" value="ATP-grasp fold, A domain"/>
    <property type="match status" value="1"/>
</dbReference>
<dbReference type="PROSITE" id="PS50980">
    <property type="entry name" value="COA_CT_NTER"/>
    <property type="match status" value="1"/>
</dbReference>
<evidence type="ECO:0000256" key="1">
    <source>
        <dbReference type="ARBA" id="ARBA00001953"/>
    </source>
</evidence>
<feature type="region of interest" description="Disordered" evidence="15">
    <location>
        <begin position="1234"/>
        <end position="1257"/>
    </location>
</feature>
<evidence type="ECO:0000259" key="19">
    <source>
        <dbReference type="PROSITE" id="PS50980"/>
    </source>
</evidence>
<evidence type="ECO:0000259" key="17">
    <source>
        <dbReference type="PROSITE" id="PS50975"/>
    </source>
</evidence>
<evidence type="ECO:0000256" key="10">
    <source>
        <dbReference type="ARBA" id="ARBA00023267"/>
    </source>
</evidence>
<dbReference type="InterPro" id="IPR011054">
    <property type="entry name" value="Rudment_hybrid_motif"/>
</dbReference>
<dbReference type="SMART" id="SM00878">
    <property type="entry name" value="Biotin_carb_C"/>
    <property type="match status" value="1"/>
</dbReference>
<dbReference type="FunFam" id="3.90.226.10:FF:000010">
    <property type="entry name" value="acetyl-CoA carboxylase isoform X2"/>
    <property type="match status" value="1"/>
</dbReference>
<dbReference type="Proteomes" id="UP000188320">
    <property type="component" value="Unassembled WGS sequence"/>
</dbReference>
<feature type="domain" description="Lipoyl-binding" evidence="16">
    <location>
        <begin position="669"/>
        <end position="743"/>
    </location>
</feature>
<dbReference type="PROSITE" id="PS50989">
    <property type="entry name" value="COA_CT_CTER"/>
    <property type="match status" value="1"/>
</dbReference>
<dbReference type="Pfam" id="PF02786">
    <property type="entry name" value="CPSase_L_D2"/>
    <property type="match status" value="1"/>
</dbReference>
<evidence type="ECO:0000259" key="20">
    <source>
        <dbReference type="PROSITE" id="PS50989"/>
    </source>
</evidence>
<keyword evidence="3" id="KW-0444">Lipid biosynthesis</keyword>
<evidence type="ECO:0000256" key="13">
    <source>
        <dbReference type="ARBA" id="ARBA00048600"/>
    </source>
</evidence>
<dbReference type="OrthoDB" id="14612at2759"/>
<proteinExistence type="predicted"/>
<dbReference type="InterPro" id="IPR013537">
    <property type="entry name" value="AcCoA_COase_cen"/>
</dbReference>
<dbReference type="Pfam" id="PF00289">
    <property type="entry name" value="Biotin_carb_N"/>
    <property type="match status" value="1"/>
</dbReference>
<comment type="catalytic activity">
    <reaction evidence="12">
        <text>hydrogencarbonate + acetyl-CoA + ATP = malonyl-CoA + ADP + phosphate + H(+)</text>
        <dbReference type="Rhea" id="RHEA:11308"/>
        <dbReference type="ChEBI" id="CHEBI:15378"/>
        <dbReference type="ChEBI" id="CHEBI:17544"/>
        <dbReference type="ChEBI" id="CHEBI:30616"/>
        <dbReference type="ChEBI" id="CHEBI:43474"/>
        <dbReference type="ChEBI" id="CHEBI:57288"/>
        <dbReference type="ChEBI" id="CHEBI:57384"/>
        <dbReference type="ChEBI" id="CHEBI:456216"/>
        <dbReference type="EC" id="6.4.1.2"/>
    </reaction>
</comment>
<dbReference type="InterPro" id="IPR029045">
    <property type="entry name" value="ClpP/crotonase-like_dom_sf"/>
</dbReference>
<keyword evidence="22" id="KW-1185">Reference proteome</keyword>
<evidence type="ECO:0000259" key="16">
    <source>
        <dbReference type="PROSITE" id="PS50968"/>
    </source>
</evidence>
<dbReference type="Gene3D" id="2.40.460.10">
    <property type="entry name" value="Biotin dependent carboxylase carboxyltransferase"/>
    <property type="match status" value="1"/>
</dbReference>
<dbReference type="FunFam" id="2.40.50.100:FF:000005">
    <property type="entry name" value="Acetyl-CoA carboxylase 1"/>
    <property type="match status" value="1"/>
</dbReference>
<keyword evidence="4" id="KW-0436">Ligase</keyword>